<evidence type="ECO:0000313" key="3">
    <source>
        <dbReference type="Proteomes" id="UP001161497"/>
    </source>
</evidence>
<organism evidence="2 3">
    <name type="scientific">Candidatus Methylacidiphilum fumarolicum</name>
    <dbReference type="NCBI Taxonomy" id="591154"/>
    <lineage>
        <taxon>Bacteria</taxon>
        <taxon>Pseudomonadati</taxon>
        <taxon>Verrucomicrobiota</taxon>
        <taxon>Methylacidiphilae</taxon>
        <taxon>Methylacidiphilales</taxon>
        <taxon>Methylacidiphilaceae</taxon>
        <taxon>Methylacidiphilum (ex Ratnadevi et al. 2023)</taxon>
    </lineage>
</organism>
<dbReference type="RefSeq" id="WP_009059838.1">
    <property type="nucleotide sequence ID" value="NZ_JAHXRZ010000003.1"/>
</dbReference>
<accession>A0ABM9IAH3</accession>
<keyword evidence="3" id="KW-1185">Reference proteome</keyword>
<gene>
    <name evidence="2" type="ORF">MFUM_0246</name>
</gene>
<dbReference type="EMBL" id="OX458932">
    <property type="protein sequence ID" value="CAI9084646.1"/>
    <property type="molecule type" value="Genomic_DNA"/>
</dbReference>
<keyword evidence="1" id="KW-0472">Membrane</keyword>
<name>A0ABM9IAH3_9BACT</name>
<evidence type="ECO:0000313" key="2">
    <source>
        <dbReference type="EMBL" id="CAI9084646.1"/>
    </source>
</evidence>
<keyword evidence="1" id="KW-0812">Transmembrane</keyword>
<proteinExistence type="predicted"/>
<sequence>MYKNLAYLVVILSLLFIGLIVSFFSIIDGYISSQGFRTFLSRKITEAIKVEGSFEPLHLQGNLLLTDKYTGRGEPSSPIGSIVGSNIECQLLLRKIFSGSWYIEQLNVNTLEIAFKEQFPKELSTGSPNPSLASYSEAASPHKEAFYQNLIPKKVELKKIVINNCTLKWPKQIAGGGKLYNMSVELLKSSGTDMWTAQGKGGRLTFGSLDPLIIKELFLKIFSDGLYISKCVVVSEPHGQIEANGEWKWASKEKNMELTLHSLPLPLFLPASWKGKIDGDINGKTFLSQSPTMETSLEGTIYLKNGVIEALPLLASLALLGTTNRLPIDTGKATLFISKSKTELSNIEMECKGKIRIEGQIEVIGDQLHGKLFTGINPGQLEFLPGAKEKVFSQEKNGYQWTTVNISGSLQDPKEDLSPRLTAAATETIKESAGQIIQSALDFIKKMQKKSPSN</sequence>
<dbReference type="Proteomes" id="UP001161497">
    <property type="component" value="Chromosome"/>
</dbReference>
<evidence type="ECO:0000256" key="1">
    <source>
        <dbReference type="SAM" id="Phobius"/>
    </source>
</evidence>
<keyword evidence="1" id="KW-1133">Transmembrane helix</keyword>
<evidence type="ECO:0008006" key="4">
    <source>
        <dbReference type="Google" id="ProtNLM"/>
    </source>
</evidence>
<reference evidence="2" key="1">
    <citation type="submission" date="2023-03" db="EMBL/GenBank/DDBJ databases">
        <authorList>
            <person name="Cremers G."/>
            <person name="Picone N."/>
        </authorList>
    </citation>
    <scope>NUCLEOTIDE SEQUENCE</scope>
    <source>
        <strain evidence="2">Sample_alias</strain>
    </source>
</reference>
<protein>
    <recommendedName>
        <fullName evidence="4">AsmA-like C-terminal domain-containing protein</fullName>
    </recommendedName>
</protein>
<feature type="transmembrane region" description="Helical" evidence="1">
    <location>
        <begin position="6"/>
        <end position="27"/>
    </location>
</feature>